<dbReference type="GO" id="GO:0070860">
    <property type="term" value="C:RNA polymerase I core factor complex"/>
    <property type="evidence" value="ECO:0007669"/>
    <property type="project" value="TreeGrafter"/>
</dbReference>
<dbReference type="InterPro" id="IPR019350">
    <property type="entry name" value="RNA_pol_I-sp_TIF_RRN6-like"/>
</dbReference>
<accession>A0A9P8RGW2</accession>
<dbReference type="GO" id="GO:0001163">
    <property type="term" value="F:RNA polymerase I transcription regulatory region sequence-specific DNA binding"/>
    <property type="evidence" value="ECO:0007669"/>
    <property type="project" value="TreeGrafter"/>
</dbReference>
<organism evidence="2 3">
    <name type="scientific">Truncatella angustata</name>
    <dbReference type="NCBI Taxonomy" id="152316"/>
    <lineage>
        <taxon>Eukaryota</taxon>
        <taxon>Fungi</taxon>
        <taxon>Dikarya</taxon>
        <taxon>Ascomycota</taxon>
        <taxon>Pezizomycotina</taxon>
        <taxon>Sordariomycetes</taxon>
        <taxon>Xylariomycetidae</taxon>
        <taxon>Amphisphaeriales</taxon>
        <taxon>Sporocadaceae</taxon>
        <taxon>Truncatella</taxon>
    </lineage>
</organism>
<dbReference type="EMBL" id="JAGPXC010000010">
    <property type="protein sequence ID" value="KAH6645783.1"/>
    <property type="molecule type" value="Genomic_DNA"/>
</dbReference>
<dbReference type="Pfam" id="PF10214">
    <property type="entry name" value="Rrn6_beta-prop"/>
    <property type="match status" value="1"/>
</dbReference>
<evidence type="ECO:0000259" key="1">
    <source>
        <dbReference type="Pfam" id="PF10214"/>
    </source>
</evidence>
<protein>
    <submittedName>
        <fullName evidence="2">RNA polymerase I-specific transcription-initiation factor-domain-containing protein</fullName>
    </submittedName>
</protein>
<dbReference type="GO" id="GO:0042790">
    <property type="term" value="P:nucleolar large rRNA transcription by RNA polymerase I"/>
    <property type="evidence" value="ECO:0007669"/>
    <property type="project" value="TreeGrafter"/>
</dbReference>
<dbReference type="OrthoDB" id="4090074at2759"/>
<dbReference type="InterPro" id="IPR048535">
    <property type="entry name" value="RRN6_beta-prop"/>
</dbReference>
<keyword evidence="3" id="KW-1185">Reference proteome</keyword>
<gene>
    <name evidence="2" type="ORF">BKA67DRAFT_85906</name>
</gene>
<comment type="caution">
    <text evidence="2">The sequence shown here is derived from an EMBL/GenBank/DDBJ whole genome shotgun (WGS) entry which is preliminary data.</text>
</comment>
<evidence type="ECO:0000313" key="3">
    <source>
        <dbReference type="Proteomes" id="UP000758603"/>
    </source>
</evidence>
<dbReference type="AlphaFoldDB" id="A0A9P8RGW2"/>
<proteinExistence type="predicted"/>
<evidence type="ECO:0000313" key="2">
    <source>
        <dbReference type="EMBL" id="KAH6645783.1"/>
    </source>
</evidence>
<dbReference type="PANTHER" id="PTHR28221">
    <property type="entry name" value="RNA POLYMERASE I-SPECIFIC TRANSCRIPTION INITIATION FACTOR RRN6"/>
    <property type="match status" value="1"/>
</dbReference>
<dbReference type="GO" id="GO:0001179">
    <property type="term" value="F:RNA polymerase I general transcription initiation factor binding"/>
    <property type="evidence" value="ECO:0007669"/>
    <property type="project" value="TreeGrafter"/>
</dbReference>
<dbReference type="PANTHER" id="PTHR28221:SF2">
    <property type="entry name" value="RNA POLYMERASE I-SPECIFIC TRANSCRIPTION INITIATION FACTOR RRN6"/>
    <property type="match status" value="1"/>
</dbReference>
<feature type="domain" description="RRN6 beta-propeller" evidence="1">
    <location>
        <begin position="119"/>
        <end position="503"/>
    </location>
</feature>
<sequence>MSNKRPNETIIGNPGRLEYYPLDVQRAEDRGWLTVRNHASHVPETRELGSHHEWLATASHSPSPVSNRDTWHEIRKQKTWLLKSHPEAVLGNSELGELLAVGSSSGQTAQTSSWQLTQFAAGEMTDTSNGQEVIGAPLIAMAAGSAGDVLRIVRPVSNIWQLDNDGKANVHLLEHAQHQETLWTKDIGTIQRIRAIVSTRKFEPVRWLAVQREFGTSVFRPEYQKVPVVSETFSATEPQAPSYIAPNLLFTIPKSQTGCNLHCDVAFNPGARSKPAQLAIIDEGGNWSIWDVTGTRKRTYKQPRAHLTKCGSILDGILARLPRKHTPNPQWHKVLWLGHSSVHDDDFDEESPSGSKPASVFPSLERSSTLLLCNQKMLRLLDVDLEEFLPDLRVITDGSKDLILDVQLDSQDPRYFYVTTTLRVFVAAVFTPDTLSQERTIRRALILESFPHLRNKNDRHLKLTVTAGPTSSADRTSLVVLYSQHSKWHDVFYIGFSRKFPERIVCHHGSLVSRCSSSRTSDGGLQTLCLHPTLLMAKQPLDLTLGAHAHSSRESTFFQIFSFGTNFSLSYCLGMSSNHRWKDDLLSIRRLPEAGAKKVTEENSQYRSKFCRLSRVELERKRAVRYLSTRFVLADSVAEFRYRGDRAAPTKSATRLQATEVFQRMIAPVMESYRHALTALLAESHGSPIDLGIYGDAPFDPVFIALQEALETKSFPRKLL</sequence>
<dbReference type="GeneID" id="70138383"/>
<dbReference type="RefSeq" id="XP_045952297.1">
    <property type="nucleotide sequence ID" value="XM_046109492.1"/>
</dbReference>
<dbReference type="Proteomes" id="UP000758603">
    <property type="component" value="Unassembled WGS sequence"/>
</dbReference>
<reference evidence="2" key="1">
    <citation type="journal article" date="2021" name="Nat. Commun.">
        <title>Genetic determinants of endophytism in the Arabidopsis root mycobiome.</title>
        <authorList>
            <person name="Mesny F."/>
            <person name="Miyauchi S."/>
            <person name="Thiergart T."/>
            <person name="Pickel B."/>
            <person name="Atanasova L."/>
            <person name="Karlsson M."/>
            <person name="Huettel B."/>
            <person name="Barry K.W."/>
            <person name="Haridas S."/>
            <person name="Chen C."/>
            <person name="Bauer D."/>
            <person name="Andreopoulos W."/>
            <person name="Pangilinan J."/>
            <person name="LaButti K."/>
            <person name="Riley R."/>
            <person name="Lipzen A."/>
            <person name="Clum A."/>
            <person name="Drula E."/>
            <person name="Henrissat B."/>
            <person name="Kohler A."/>
            <person name="Grigoriev I.V."/>
            <person name="Martin F.M."/>
            <person name="Hacquard S."/>
        </authorList>
    </citation>
    <scope>NUCLEOTIDE SEQUENCE</scope>
    <source>
        <strain evidence="2">MPI-SDFR-AT-0073</strain>
    </source>
</reference>
<name>A0A9P8RGW2_9PEZI</name>